<dbReference type="WBParaSite" id="Csp11.Scaffold561.g3902.t2">
    <property type="protein sequence ID" value="Csp11.Scaffold561.g3902.t2"/>
    <property type="gene ID" value="Csp11.Scaffold561.g3902"/>
</dbReference>
<reference evidence="3" key="1">
    <citation type="submission" date="2016-11" db="UniProtKB">
        <authorList>
            <consortium name="WormBaseParasite"/>
        </authorList>
    </citation>
    <scope>IDENTIFICATION</scope>
</reference>
<feature type="compositionally biased region" description="Pro residues" evidence="1">
    <location>
        <begin position="125"/>
        <end position="137"/>
    </location>
</feature>
<proteinExistence type="predicted"/>
<name>A0A1I7TA28_9PELO</name>
<organism evidence="2 3">
    <name type="scientific">Caenorhabditis tropicalis</name>
    <dbReference type="NCBI Taxonomy" id="1561998"/>
    <lineage>
        <taxon>Eukaryota</taxon>
        <taxon>Metazoa</taxon>
        <taxon>Ecdysozoa</taxon>
        <taxon>Nematoda</taxon>
        <taxon>Chromadorea</taxon>
        <taxon>Rhabditida</taxon>
        <taxon>Rhabditina</taxon>
        <taxon>Rhabditomorpha</taxon>
        <taxon>Rhabditoidea</taxon>
        <taxon>Rhabditidae</taxon>
        <taxon>Peloderinae</taxon>
        <taxon>Caenorhabditis</taxon>
    </lineage>
</organism>
<feature type="region of interest" description="Disordered" evidence="1">
    <location>
        <begin position="86"/>
        <end position="162"/>
    </location>
</feature>
<feature type="compositionally biased region" description="Basic and acidic residues" evidence="1">
    <location>
        <begin position="107"/>
        <end position="116"/>
    </location>
</feature>
<protein>
    <submittedName>
        <fullName evidence="3">Uncharacterized protein</fullName>
    </submittedName>
</protein>
<evidence type="ECO:0000256" key="1">
    <source>
        <dbReference type="SAM" id="MobiDB-lite"/>
    </source>
</evidence>
<dbReference type="Proteomes" id="UP000095282">
    <property type="component" value="Unplaced"/>
</dbReference>
<sequence length="219" mass="24714">MYKRRILQMDGNELRAVVAIVLPGRKGDELKLGEMQEICIKWLFANGLSINHIFEILDDGVGGLFCLMRNSEACLCCPKSDESGNLTEFDHGPIGNNFKRTPSPIRKSSEKSDQVKFELPSPDTSSPPTPPSKPPLPSNKVAPITVQPTIISVSDKKEEEKRKRRNQIVLIAEENVDCVLSLFETENSKEQIHRIPAEDDRNEKKDRNEYLKEVSGKRN</sequence>
<dbReference type="AlphaFoldDB" id="A0A1I7TA28"/>
<accession>A0A1I7TA28</accession>
<feature type="region of interest" description="Disordered" evidence="1">
    <location>
        <begin position="188"/>
        <end position="219"/>
    </location>
</feature>
<dbReference type="eggNOG" id="ENOG502SZKP">
    <property type="taxonomic scope" value="Eukaryota"/>
</dbReference>
<evidence type="ECO:0000313" key="3">
    <source>
        <dbReference type="WBParaSite" id="Csp11.Scaffold561.g3902.t2"/>
    </source>
</evidence>
<evidence type="ECO:0000313" key="2">
    <source>
        <dbReference type="Proteomes" id="UP000095282"/>
    </source>
</evidence>
<keyword evidence="2" id="KW-1185">Reference proteome</keyword>